<sequence>MIDLQAANHTNRELELMLAGKKPLAIFCDDLSVFPNDVIFPESQFLPHVISGRFVQDSIVIEGDYIASLGRKAQLKCLFYALAGQAWRIPAMIQLIEIRNRTPAMWQSEGLERYESTLLGYTDEEVDAWCDHRFRKPPASA</sequence>
<proteinExistence type="predicted"/>
<dbReference type="EMBL" id="BAABLD010000007">
    <property type="protein sequence ID" value="GAA5162967.1"/>
    <property type="molecule type" value="Genomic_DNA"/>
</dbReference>
<evidence type="ECO:0000313" key="1">
    <source>
        <dbReference type="EMBL" id="GAA5162967.1"/>
    </source>
</evidence>
<accession>A0ABP9QJF0</accession>
<dbReference type="RefSeq" id="WP_345532203.1">
    <property type="nucleotide sequence ID" value="NZ_BAABLD010000007.1"/>
</dbReference>
<gene>
    <name evidence="1" type="ORF">GCM10025770_14390</name>
</gene>
<protein>
    <submittedName>
        <fullName evidence="1">Uncharacterized protein</fullName>
    </submittedName>
</protein>
<organism evidence="1 2">
    <name type="scientific">Viridibacterium curvum</name>
    <dbReference type="NCBI Taxonomy" id="1101404"/>
    <lineage>
        <taxon>Bacteria</taxon>
        <taxon>Pseudomonadati</taxon>
        <taxon>Pseudomonadota</taxon>
        <taxon>Betaproteobacteria</taxon>
        <taxon>Rhodocyclales</taxon>
        <taxon>Rhodocyclaceae</taxon>
        <taxon>Viridibacterium</taxon>
    </lineage>
</organism>
<keyword evidence="2" id="KW-1185">Reference proteome</keyword>
<evidence type="ECO:0000313" key="2">
    <source>
        <dbReference type="Proteomes" id="UP001500547"/>
    </source>
</evidence>
<reference evidence="2" key="1">
    <citation type="journal article" date="2019" name="Int. J. Syst. Evol. Microbiol.">
        <title>The Global Catalogue of Microorganisms (GCM) 10K type strain sequencing project: providing services to taxonomists for standard genome sequencing and annotation.</title>
        <authorList>
            <consortium name="The Broad Institute Genomics Platform"/>
            <consortium name="The Broad Institute Genome Sequencing Center for Infectious Disease"/>
            <person name="Wu L."/>
            <person name="Ma J."/>
        </authorList>
    </citation>
    <scope>NUCLEOTIDE SEQUENCE [LARGE SCALE GENOMIC DNA]</scope>
    <source>
        <strain evidence="2">JCM 18715</strain>
    </source>
</reference>
<dbReference type="Proteomes" id="UP001500547">
    <property type="component" value="Unassembled WGS sequence"/>
</dbReference>
<name>A0ABP9QJF0_9RHOO</name>
<comment type="caution">
    <text evidence="1">The sequence shown here is derived from an EMBL/GenBank/DDBJ whole genome shotgun (WGS) entry which is preliminary data.</text>
</comment>